<dbReference type="PROSITE" id="PS50102">
    <property type="entry name" value="RRM"/>
    <property type="match status" value="1"/>
</dbReference>
<dbReference type="InterPro" id="IPR012677">
    <property type="entry name" value="Nucleotide-bd_a/b_plait_sf"/>
</dbReference>
<dbReference type="InterPro" id="IPR000504">
    <property type="entry name" value="RRM_dom"/>
</dbReference>
<dbReference type="PANTHER" id="PTHR10501">
    <property type="entry name" value="U1 SMALL NUCLEAR RIBONUCLEOPROTEIN A/U2 SMALL NUCLEAR RIBONUCLEOPROTEIN B"/>
    <property type="match status" value="1"/>
</dbReference>
<keyword evidence="6" id="KW-1185">Reference proteome</keyword>
<dbReference type="SMART" id="SM00360">
    <property type="entry name" value="RRM"/>
    <property type="match status" value="2"/>
</dbReference>
<comment type="caution">
    <text evidence="5">The sequence shown here is derived from an EMBL/GenBank/DDBJ whole genome shotgun (WGS) entry which is preliminary data.</text>
</comment>
<keyword evidence="1 2" id="KW-0694">RNA-binding</keyword>
<dbReference type="Gene3D" id="3.30.70.330">
    <property type="match status" value="2"/>
</dbReference>
<accession>A0AAN8UP09</accession>
<evidence type="ECO:0000256" key="1">
    <source>
        <dbReference type="ARBA" id="ARBA00022884"/>
    </source>
</evidence>
<evidence type="ECO:0000259" key="4">
    <source>
        <dbReference type="PROSITE" id="PS50102"/>
    </source>
</evidence>
<dbReference type="EMBL" id="JBAMMX010000025">
    <property type="protein sequence ID" value="KAK6914771.1"/>
    <property type="molecule type" value="Genomic_DNA"/>
</dbReference>
<sequence length="261" mass="28573">MAYDPYYIGGGGPTIQHQHYNYDTGINTLFISGLPDDVKPREIHNLFRRRPGFDSCQLNHQSAIAALQSLNGVRFDPETGASLHIELARSNSRRKRGPAGGPYVVIDKRQKTKTGAQEISSDDGDEDHNEQYENDDASSKKGDIANTMSGDTAVDSDGAGVATDEHTEKTIDVGDHACSTLFIANLGPNCTEDELKQVLSLYPGFNMLKLCARSGMPVAFADFEKVEQAAEAMQSLQESSLPSSDRGGMHIEYARSKMRKR</sequence>
<feature type="region of interest" description="Disordered" evidence="3">
    <location>
        <begin position="87"/>
        <end position="163"/>
    </location>
</feature>
<proteinExistence type="predicted"/>
<dbReference type="SUPFAM" id="SSF54928">
    <property type="entry name" value="RNA-binding domain, RBD"/>
    <property type="match status" value="1"/>
</dbReference>
<feature type="domain" description="RRM" evidence="4">
    <location>
        <begin position="179"/>
        <end position="256"/>
    </location>
</feature>
<organism evidence="5 6">
    <name type="scientific">Dillenia turbinata</name>
    <dbReference type="NCBI Taxonomy" id="194707"/>
    <lineage>
        <taxon>Eukaryota</taxon>
        <taxon>Viridiplantae</taxon>
        <taxon>Streptophyta</taxon>
        <taxon>Embryophyta</taxon>
        <taxon>Tracheophyta</taxon>
        <taxon>Spermatophyta</taxon>
        <taxon>Magnoliopsida</taxon>
        <taxon>eudicotyledons</taxon>
        <taxon>Gunneridae</taxon>
        <taxon>Pentapetalae</taxon>
        <taxon>Dilleniales</taxon>
        <taxon>Dilleniaceae</taxon>
        <taxon>Dillenia</taxon>
    </lineage>
</organism>
<feature type="region of interest" description="Disordered" evidence="3">
    <location>
        <begin position="236"/>
        <end position="261"/>
    </location>
</feature>
<dbReference type="Pfam" id="PF00076">
    <property type="entry name" value="RRM_1"/>
    <property type="match status" value="1"/>
</dbReference>
<gene>
    <name evidence="5" type="ORF">RJ641_019888</name>
</gene>
<reference evidence="5 6" key="1">
    <citation type="submission" date="2023-12" db="EMBL/GenBank/DDBJ databases">
        <title>A high-quality genome assembly for Dillenia turbinata (Dilleniales).</title>
        <authorList>
            <person name="Chanderbali A."/>
        </authorList>
    </citation>
    <scope>NUCLEOTIDE SEQUENCE [LARGE SCALE GENOMIC DNA]</scope>
    <source>
        <strain evidence="5">LSX21</strain>
        <tissue evidence="5">Leaf</tissue>
    </source>
</reference>
<dbReference type="FunFam" id="3.30.70.330:FF:000404">
    <property type="entry name" value="RNA-binding protein with multiple splicing"/>
    <property type="match status" value="1"/>
</dbReference>
<dbReference type="Proteomes" id="UP001370490">
    <property type="component" value="Unassembled WGS sequence"/>
</dbReference>
<feature type="compositionally biased region" description="Acidic residues" evidence="3">
    <location>
        <begin position="120"/>
        <end position="136"/>
    </location>
</feature>
<evidence type="ECO:0000313" key="6">
    <source>
        <dbReference type="Proteomes" id="UP001370490"/>
    </source>
</evidence>
<name>A0AAN8UP09_9MAGN</name>
<protein>
    <submittedName>
        <fullName evidence="5">RNA recognition motif domain</fullName>
    </submittedName>
</protein>
<dbReference type="AlphaFoldDB" id="A0AAN8UP09"/>
<evidence type="ECO:0000256" key="3">
    <source>
        <dbReference type="SAM" id="MobiDB-lite"/>
    </source>
</evidence>
<evidence type="ECO:0000256" key="2">
    <source>
        <dbReference type="PROSITE-ProRule" id="PRU00176"/>
    </source>
</evidence>
<evidence type="ECO:0000313" key="5">
    <source>
        <dbReference type="EMBL" id="KAK6914771.1"/>
    </source>
</evidence>
<dbReference type="InterPro" id="IPR035979">
    <property type="entry name" value="RBD_domain_sf"/>
</dbReference>
<dbReference type="GO" id="GO:0003723">
    <property type="term" value="F:RNA binding"/>
    <property type="evidence" value="ECO:0007669"/>
    <property type="project" value="UniProtKB-UniRule"/>
</dbReference>